<evidence type="ECO:0000313" key="4">
    <source>
        <dbReference type="Proteomes" id="UP001165283"/>
    </source>
</evidence>
<evidence type="ECO:0000256" key="1">
    <source>
        <dbReference type="SAM" id="MobiDB-lite"/>
    </source>
</evidence>
<dbReference type="CDD" id="cd03424">
    <property type="entry name" value="NUDIX_ADPRase_Nudt5_UGPPase_Nudt14"/>
    <property type="match status" value="1"/>
</dbReference>
<protein>
    <submittedName>
        <fullName evidence="3">NUDIX domain-containing protein</fullName>
    </submittedName>
</protein>
<dbReference type="InterPro" id="IPR000086">
    <property type="entry name" value="NUDIX_hydrolase_dom"/>
</dbReference>
<dbReference type="Proteomes" id="UP001165283">
    <property type="component" value="Unassembled WGS sequence"/>
</dbReference>
<dbReference type="InterPro" id="IPR015797">
    <property type="entry name" value="NUDIX_hydrolase-like_dom_sf"/>
</dbReference>
<organism evidence="3 4">
    <name type="scientific">Pseudonocardia humida</name>
    <dbReference type="NCBI Taxonomy" id="2800819"/>
    <lineage>
        <taxon>Bacteria</taxon>
        <taxon>Bacillati</taxon>
        <taxon>Actinomycetota</taxon>
        <taxon>Actinomycetes</taxon>
        <taxon>Pseudonocardiales</taxon>
        <taxon>Pseudonocardiaceae</taxon>
        <taxon>Pseudonocardia</taxon>
    </lineage>
</organism>
<dbReference type="PROSITE" id="PS51462">
    <property type="entry name" value="NUDIX"/>
    <property type="match status" value="1"/>
</dbReference>
<dbReference type="SUPFAM" id="SSF55811">
    <property type="entry name" value="Nudix"/>
    <property type="match status" value="1"/>
</dbReference>
<dbReference type="EMBL" id="JAGSOV010000050">
    <property type="protein sequence ID" value="MCO1658108.1"/>
    <property type="molecule type" value="Genomic_DNA"/>
</dbReference>
<name>A0ABT1A523_9PSEU</name>
<feature type="compositionally biased region" description="Basic and acidic residues" evidence="1">
    <location>
        <begin position="206"/>
        <end position="218"/>
    </location>
</feature>
<keyword evidence="4" id="KW-1185">Reference proteome</keyword>
<gene>
    <name evidence="3" type="ORF">KDL28_23895</name>
</gene>
<proteinExistence type="predicted"/>
<accession>A0ABT1A523</accession>
<evidence type="ECO:0000313" key="3">
    <source>
        <dbReference type="EMBL" id="MCO1658108.1"/>
    </source>
</evidence>
<feature type="domain" description="Nudix hydrolase" evidence="2">
    <location>
        <begin position="41"/>
        <end position="175"/>
    </location>
</feature>
<dbReference type="Pfam" id="PF00293">
    <property type="entry name" value="NUDIX"/>
    <property type="match status" value="1"/>
</dbReference>
<evidence type="ECO:0000259" key="2">
    <source>
        <dbReference type="PROSITE" id="PS51462"/>
    </source>
</evidence>
<sequence length="218" mass="23762">MTDDGSPAVESPAFSHDPWVQIFIDPDESGGAGFIRIVESGGIPGVAILPISGDRIGLVTNRRRPIKCDSLEIPRGFGGDSATSAEDAVRELVEETGIQFDDKVDSLRRIGSVWPNNGLLAAEPILYVVLIGRNQPSSPRDTAEIKKFSWYELDDVMRLIAADKIKDSFTHSAVLRAVLMGYIDASRLDRGATPSKIRVRPQASDLRAEDSSSDLRIE</sequence>
<dbReference type="Gene3D" id="3.90.79.10">
    <property type="entry name" value="Nucleoside Triphosphate Pyrophosphohydrolase"/>
    <property type="match status" value="1"/>
</dbReference>
<dbReference type="RefSeq" id="WP_252441755.1">
    <property type="nucleotide sequence ID" value="NZ_JAGSOV010000050.1"/>
</dbReference>
<comment type="caution">
    <text evidence="3">The sequence shown here is derived from an EMBL/GenBank/DDBJ whole genome shotgun (WGS) entry which is preliminary data.</text>
</comment>
<reference evidence="3" key="1">
    <citation type="submission" date="2021-04" db="EMBL/GenBank/DDBJ databases">
        <title>Pseudonocardia sp. nov., isolated from sandy soil of mangrove forest.</title>
        <authorList>
            <person name="Zan Z."/>
            <person name="Huang R."/>
            <person name="Liu W."/>
        </authorList>
    </citation>
    <scope>NUCLEOTIDE SEQUENCE</scope>
    <source>
        <strain evidence="3">S2-4</strain>
    </source>
</reference>
<feature type="region of interest" description="Disordered" evidence="1">
    <location>
        <begin position="199"/>
        <end position="218"/>
    </location>
</feature>